<organism evidence="1">
    <name type="scientific">candidate division CPR3 bacterium</name>
    <dbReference type="NCBI Taxonomy" id="2268181"/>
    <lineage>
        <taxon>Bacteria</taxon>
        <taxon>Bacteria division CPR3</taxon>
    </lineage>
</organism>
<proteinExistence type="predicted"/>
<reference evidence="1" key="1">
    <citation type="journal article" date="2020" name="mSystems">
        <title>Genome- and Community-Level Interaction Insights into Carbon Utilization and Element Cycling Functions of Hydrothermarchaeota in Hydrothermal Sediment.</title>
        <authorList>
            <person name="Zhou Z."/>
            <person name="Liu Y."/>
            <person name="Xu W."/>
            <person name="Pan J."/>
            <person name="Luo Z.H."/>
            <person name="Li M."/>
        </authorList>
    </citation>
    <scope>NUCLEOTIDE SEQUENCE [LARGE SCALE GENOMIC DNA]</scope>
    <source>
        <strain evidence="1">HyVt-369</strain>
    </source>
</reference>
<feature type="non-terminal residue" evidence="1">
    <location>
        <position position="188"/>
    </location>
</feature>
<name>A0A7C1T7I1_UNCC3</name>
<sequence length="188" mass="20578">MKTKLKYFITTIILVLLLSVGSANSQFLIDYWFPNSDDRLQPIDDSYGIYTAQDLDWDGELMPDGATCSNGEILKKTGADDWDCEADNNTTYTGGTNLTLNGTQFDVDDAFIKLVGDTTGALSEDLNIDANTLVVSYDDNRVGIGTATPNDYLHILTTNTGNQDMLSLEAAYENVHLGPALKFIRTNG</sequence>
<gene>
    <name evidence="1" type="ORF">ENI13_02045</name>
</gene>
<protein>
    <submittedName>
        <fullName evidence="1">Uncharacterized protein</fullName>
    </submittedName>
</protein>
<accession>A0A7C1T7I1</accession>
<comment type="caution">
    <text evidence="1">The sequence shown here is derived from an EMBL/GenBank/DDBJ whole genome shotgun (WGS) entry which is preliminary data.</text>
</comment>
<dbReference type="EMBL" id="DRHL01000121">
    <property type="protein sequence ID" value="HEB13742.1"/>
    <property type="molecule type" value="Genomic_DNA"/>
</dbReference>
<dbReference type="AlphaFoldDB" id="A0A7C1T7I1"/>
<dbReference type="Proteomes" id="UP000885695">
    <property type="component" value="Unassembled WGS sequence"/>
</dbReference>
<evidence type="ECO:0000313" key="1">
    <source>
        <dbReference type="EMBL" id="HEB13742.1"/>
    </source>
</evidence>